<comment type="caution">
    <text evidence="1">The sequence shown here is derived from an EMBL/GenBank/DDBJ whole genome shotgun (WGS) entry which is preliminary data.</text>
</comment>
<gene>
    <name evidence="1" type="ORF">A2867_03085</name>
</gene>
<evidence type="ECO:0000313" key="2">
    <source>
        <dbReference type="Proteomes" id="UP000177555"/>
    </source>
</evidence>
<dbReference type="Proteomes" id="UP000177555">
    <property type="component" value="Unassembled WGS sequence"/>
</dbReference>
<dbReference type="PANTHER" id="PTHR37029:SF1">
    <property type="entry name" value="SSR1768 PROTEIN"/>
    <property type="match status" value="1"/>
</dbReference>
<evidence type="ECO:0008006" key="3">
    <source>
        <dbReference type="Google" id="ProtNLM"/>
    </source>
</evidence>
<proteinExistence type="predicted"/>
<accession>A0A1F5JIS0</accession>
<protein>
    <recommendedName>
        <fullName evidence="3">DUF2283 domain-containing protein</fullName>
    </recommendedName>
</protein>
<evidence type="ECO:0000313" key="1">
    <source>
        <dbReference type="EMBL" id="OGE28541.1"/>
    </source>
</evidence>
<reference evidence="1 2" key="1">
    <citation type="journal article" date="2016" name="Nat. Commun.">
        <title>Thousands of microbial genomes shed light on interconnected biogeochemical processes in an aquifer system.</title>
        <authorList>
            <person name="Anantharaman K."/>
            <person name="Brown C.T."/>
            <person name="Hug L.A."/>
            <person name="Sharon I."/>
            <person name="Castelle C.J."/>
            <person name="Probst A.J."/>
            <person name="Thomas B.C."/>
            <person name="Singh A."/>
            <person name="Wilkins M.J."/>
            <person name="Karaoz U."/>
            <person name="Brodie E.L."/>
            <person name="Williams K.H."/>
            <person name="Hubbard S.S."/>
            <person name="Banfield J.F."/>
        </authorList>
    </citation>
    <scope>NUCLEOTIDE SEQUENCE [LARGE SCALE GENOMIC DNA]</scope>
</reference>
<dbReference type="InterPro" id="IPR019270">
    <property type="entry name" value="DUF2283"/>
</dbReference>
<dbReference type="AlphaFoldDB" id="A0A1F5JIS0"/>
<dbReference type="EMBL" id="MFCP01000018">
    <property type="protein sequence ID" value="OGE28541.1"/>
    <property type="molecule type" value="Genomic_DNA"/>
</dbReference>
<dbReference type="Pfam" id="PF10049">
    <property type="entry name" value="DUF2283"/>
    <property type="match status" value="1"/>
</dbReference>
<organism evidence="1 2">
    <name type="scientific">Candidatus Daviesbacteria bacterium RIFCSPHIGHO2_01_FULL_40_11</name>
    <dbReference type="NCBI Taxonomy" id="1797762"/>
    <lineage>
        <taxon>Bacteria</taxon>
        <taxon>Candidatus Daviesiibacteriota</taxon>
    </lineage>
</organism>
<name>A0A1F5JIS0_9BACT</name>
<sequence length="80" mass="9103">MKKANQKIYYDKKTDVLWLNLKSGAEEEYKEVAPGINLELDKKGELLGIEILNASKVLGTKPKINQKSFDQFASVPHRIK</sequence>
<dbReference type="PANTHER" id="PTHR37029">
    <property type="entry name" value="SSR1768 PROTEIN"/>
    <property type="match status" value="1"/>
</dbReference>